<dbReference type="SUPFAM" id="SSF53335">
    <property type="entry name" value="S-adenosyl-L-methionine-dependent methyltransferases"/>
    <property type="match status" value="1"/>
</dbReference>
<accession>A0ABW2KLJ5</accession>
<comment type="caution">
    <text evidence="3">The sequence shown here is derived from an EMBL/GenBank/DDBJ whole genome shotgun (WGS) entry which is preliminary data.</text>
</comment>
<dbReference type="CDD" id="cd02440">
    <property type="entry name" value="AdoMet_MTases"/>
    <property type="match status" value="1"/>
</dbReference>
<dbReference type="EMBL" id="JBHTBH010000011">
    <property type="protein sequence ID" value="MFC7330263.1"/>
    <property type="molecule type" value="Genomic_DNA"/>
</dbReference>
<keyword evidence="4" id="KW-1185">Reference proteome</keyword>
<dbReference type="InterPro" id="IPR029063">
    <property type="entry name" value="SAM-dependent_MTases_sf"/>
</dbReference>
<evidence type="ECO:0000256" key="1">
    <source>
        <dbReference type="SAM" id="MobiDB-lite"/>
    </source>
</evidence>
<evidence type="ECO:0000259" key="2">
    <source>
        <dbReference type="Pfam" id="PF08241"/>
    </source>
</evidence>
<keyword evidence="3" id="KW-0808">Transferase</keyword>
<feature type="region of interest" description="Disordered" evidence="1">
    <location>
        <begin position="1"/>
        <end position="29"/>
    </location>
</feature>
<dbReference type="Gene3D" id="3.40.50.150">
    <property type="entry name" value="Vaccinia Virus protein VP39"/>
    <property type="match status" value="1"/>
</dbReference>
<proteinExistence type="predicted"/>
<name>A0ABW2KLJ5_9ACTN</name>
<dbReference type="Pfam" id="PF08241">
    <property type="entry name" value="Methyltransf_11"/>
    <property type="match status" value="1"/>
</dbReference>
<feature type="domain" description="Methyltransferase type 11" evidence="2">
    <location>
        <begin position="59"/>
        <end position="154"/>
    </location>
</feature>
<dbReference type="Proteomes" id="UP001596540">
    <property type="component" value="Unassembled WGS sequence"/>
</dbReference>
<protein>
    <submittedName>
        <fullName evidence="3">Methyltransferase domain-containing protein</fullName>
    </submittedName>
</protein>
<gene>
    <name evidence="3" type="ORF">ACFQRF_21285</name>
</gene>
<organism evidence="3 4">
    <name type="scientific">Marinactinospora rubrisoli</name>
    <dbReference type="NCBI Taxonomy" id="2715399"/>
    <lineage>
        <taxon>Bacteria</taxon>
        <taxon>Bacillati</taxon>
        <taxon>Actinomycetota</taxon>
        <taxon>Actinomycetes</taxon>
        <taxon>Streptosporangiales</taxon>
        <taxon>Nocardiopsidaceae</taxon>
        <taxon>Marinactinospora</taxon>
    </lineage>
</organism>
<reference evidence="4" key="1">
    <citation type="journal article" date="2019" name="Int. J. Syst. Evol. Microbiol.">
        <title>The Global Catalogue of Microorganisms (GCM) 10K type strain sequencing project: providing services to taxonomists for standard genome sequencing and annotation.</title>
        <authorList>
            <consortium name="The Broad Institute Genomics Platform"/>
            <consortium name="The Broad Institute Genome Sequencing Center for Infectious Disease"/>
            <person name="Wu L."/>
            <person name="Ma J."/>
        </authorList>
    </citation>
    <scope>NUCLEOTIDE SEQUENCE [LARGE SCALE GENOMIC DNA]</scope>
    <source>
        <strain evidence="4">CGMCC 4.7382</strain>
    </source>
</reference>
<dbReference type="RefSeq" id="WP_379872909.1">
    <property type="nucleotide sequence ID" value="NZ_JBHTBH010000011.1"/>
</dbReference>
<keyword evidence="3" id="KW-0489">Methyltransferase</keyword>
<evidence type="ECO:0000313" key="3">
    <source>
        <dbReference type="EMBL" id="MFC7330263.1"/>
    </source>
</evidence>
<dbReference type="InterPro" id="IPR013216">
    <property type="entry name" value="Methyltransf_11"/>
</dbReference>
<evidence type="ECO:0000313" key="4">
    <source>
        <dbReference type="Proteomes" id="UP001596540"/>
    </source>
</evidence>
<dbReference type="GO" id="GO:0032259">
    <property type="term" value="P:methylation"/>
    <property type="evidence" value="ECO:0007669"/>
    <property type="project" value="UniProtKB-KW"/>
</dbReference>
<dbReference type="GO" id="GO:0008168">
    <property type="term" value="F:methyltransferase activity"/>
    <property type="evidence" value="ECO:0007669"/>
    <property type="project" value="UniProtKB-KW"/>
</dbReference>
<sequence>MTDNPGVPSNGTSATGSHTGSRTVPQRAATTARTAVVWNVLRGVLADLGTEAGGPLEIVDAGGGTGGSAVPLAELGHHVTVVEPSPDSLAALERRAAEVGVRVRALQGETGDLADLVPAGHAHLVLVHNVLEYVEDPLAALRDVVRVTRPGGAVSLLAANAVAGILHRSLAGHFEEARRLLESADGRWGPADPMPRRFTERHLTGLAAQAGLTETEVRGVRVFADLLPGRVFEGDPQAGQALMELEQAASVHPALSGIATQLHVLARRPAS</sequence>
<feature type="compositionally biased region" description="Polar residues" evidence="1">
    <location>
        <begin position="1"/>
        <end position="21"/>
    </location>
</feature>